<dbReference type="Proteomes" id="UP000000305">
    <property type="component" value="Unassembled WGS sequence"/>
</dbReference>
<dbReference type="HOGENOM" id="CLU_777495_0_0_1"/>
<dbReference type="InParanoid" id="E9I6N3"/>
<dbReference type="AlphaFoldDB" id="E9I6N3"/>
<accession>E9I6N3</accession>
<feature type="non-terminal residue" evidence="1">
    <location>
        <position position="357"/>
    </location>
</feature>
<dbReference type="KEGG" id="dpx:DAPPUDRAFT_343286"/>
<gene>
    <name evidence="1" type="ORF">DAPPUDRAFT_343286</name>
</gene>
<dbReference type="EMBL" id="GL736586">
    <property type="protein sequence ID" value="EFX60347.1"/>
    <property type="molecule type" value="Genomic_DNA"/>
</dbReference>
<proteinExistence type="predicted"/>
<organism evidence="1 2">
    <name type="scientific">Daphnia pulex</name>
    <name type="common">Water flea</name>
    <dbReference type="NCBI Taxonomy" id="6669"/>
    <lineage>
        <taxon>Eukaryota</taxon>
        <taxon>Metazoa</taxon>
        <taxon>Ecdysozoa</taxon>
        <taxon>Arthropoda</taxon>
        <taxon>Crustacea</taxon>
        <taxon>Branchiopoda</taxon>
        <taxon>Diplostraca</taxon>
        <taxon>Cladocera</taxon>
        <taxon>Anomopoda</taxon>
        <taxon>Daphniidae</taxon>
        <taxon>Daphnia</taxon>
    </lineage>
</organism>
<reference evidence="1 2" key="1">
    <citation type="journal article" date="2011" name="Science">
        <title>The ecoresponsive genome of Daphnia pulex.</title>
        <authorList>
            <person name="Colbourne J.K."/>
            <person name="Pfrender M.E."/>
            <person name="Gilbert D."/>
            <person name="Thomas W.K."/>
            <person name="Tucker A."/>
            <person name="Oakley T.H."/>
            <person name="Tokishita S."/>
            <person name="Aerts A."/>
            <person name="Arnold G.J."/>
            <person name="Basu M.K."/>
            <person name="Bauer D.J."/>
            <person name="Caceres C.E."/>
            <person name="Carmel L."/>
            <person name="Casola C."/>
            <person name="Choi J.H."/>
            <person name="Detter J.C."/>
            <person name="Dong Q."/>
            <person name="Dusheyko S."/>
            <person name="Eads B.D."/>
            <person name="Frohlich T."/>
            <person name="Geiler-Samerotte K.A."/>
            <person name="Gerlach D."/>
            <person name="Hatcher P."/>
            <person name="Jogdeo S."/>
            <person name="Krijgsveld J."/>
            <person name="Kriventseva E.V."/>
            <person name="Kultz D."/>
            <person name="Laforsch C."/>
            <person name="Lindquist E."/>
            <person name="Lopez J."/>
            <person name="Manak J.R."/>
            <person name="Muller J."/>
            <person name="Pangilinan J."/>
            <person name="Patwardhan R.P."/>
            <person name="Pitluck S."/>
            <person name="Pritham E.J."/>
            <person name="Rechtsteiner A."/>
            <person name="Rho M."/>
            <person name="Rogozin I.B."/>
            <person name="Sakarya O."/>
            <person name="Salamov A."/>
            <person name="Schaack S."/>
            <person name="Shapiro H."/>
            <person name="Shiga Y."/>
            <person name="Skalitzky C."/>
            <person name="Smith Z."/>
            <person name="Souvorov A."/>
            <person name="Sung W."/>
            <person name="Tang Z."/>
            <person name="Tsuchiya D."/>
            <person name="Tu H."/>
            <person name="Vos H."/>
            <person name="Wang M."/>
            <person name="Wolf Y.I."/>
            <person name="Yamagata H."/>
            <person name="Yamada T."/>
            <person name="Ye Y."/>
            <person name="Shaw J.R."/>
            <person name="Andrews J."/>
            <person name="Crease T.J."/>
            <person name="Tang H."/>
            <person name="Lucas S.M."/>
            <person name="Robertson H.M."/>
            <person name="Bork P."/>
            <person name="Koonin E.V."/>
            <person name="Zdobnov E.M."/>
            <person name="Grigoriev I.V."/>
            <person name="Lynch M."/>
            <person name="Boore J.L."/>
        </authorList>
    </citation>
    <scope>NUCLEOTIDE SEQUENCE [LARGE SCALE GENOMIC DNA]</scope>
</reference>
<evidence type="ECO:0000313" key="2">
    <source>
        <dbReference type="Proteomes" id="UP000000305"/>
    </source>
</evidence>
<keyword evidence="2" id="KW-1185">Reference proteome</keyword>
<sequence length="357" mass="40333">MQIFLTGENSDNREPVRTFWLMKKGQKKPLFKRRAYVSDIYLSRSKIVWIEEYLEQQRICSVSRKILEGSSKGENSRCSVALAYPKALKVLGTRMLQDSDGELLSEIWLAESEETIQGDRYSLKVWKAETEQVETLALKERGKPLSVAFNQSGIWLGLADRTYHFLRRIDEKGQCMEERDIGNILEKLHNSPGPELTMSFWEDHGVLLVRADQKGAPALPCRIHDEPSSPLQLAMRYPDQNLSQILAMSDPWKAREKKLIEGDAVALSAAPALGSAATINGQTIVSKPAAWRPRPVFAFPWIGVDAKGYQIGSLSVPLMDHMQNETLQLSALYGMESRFPNIELTLSTNRFETSYAI</sequence>
<name>E9I6N3_DAPPU</name>
<protein>
    <submittedName>
        <fullName evidence="1">Uncharacterized protein</fullName>
    </submittedName>
</protein>
<evidence type="ECO:0000313" key="1">
    <source>
        <dbReference type="EMBL" id="EFX60347.1"/>
    </source>
</evidence>